<reference evidence="1" key="1">
    <citation type="journal article" date="2001" name="Gene">
        <title>Assignment of 118 novel cDNAs of cynomolgus monkey brain to human chromosomes.</title>
        <authorList>
            <person name="Osada N."/>
            <person name="Hida M."/>
            <person name="Kususda J."/>
            <person name="Tanuma R."/>
            <person name="Iseki K."/>
            <person name="Hirata M."/>
            <person name="Suto Y."/>
            <person name="Hirai M."/>
            <person name="Terao K."/>
            <person name="Suzuki Y."/>
            <person name="Sugano S."/>
            <person name="Hashimoto K."/>
        </authorList>
    </citation>
    <scope>NUCLEOTIDE SEQUENCE</scope>
    <source>
        <tissue evidence="1">Frontal lobe left</tissue>
    </source>
</reference>
<protein>
    <submittedName>
        <fullName evidence="2">Macaca fascicularis brain cDNA clone: QflA-17179, similar to human hyaluronan and proteoglycan link protein 1 (HAPLN1), mRNA, RefSeq: NM_001884.2</fullName>
    </submittedName>
</protein>
<organism evidence="1">
    <name type="scientific">Macaca fascicularis</name>
    <name type="common">Crab-eating macaque</name>
    <name type="synonym">Cynomolgus monkey</name>
    <dbReference type="NCBI Taxonomy" id="9541"/>
    <lineage>
        <taxon>Eukaryota</taxon>
        <taxon>Metazoa</taxon>
        <taxon>Chordata</taxon>
        <taxon>Craniata</taxon>
        <taxon>Vertebrata</taxon>
        <taxon>Euteleostomi</taxon>
        <taxon>Mammalia</taxon>
        <taxon>Eutheria</taxon>
        <taxon>Euarchontoglires</taxon>
        <taxon>Primates</taxon>
        <taxon>Haplorrhini</taxon>
        <taxon>Catarrhini</taxon>
        <taxon>Cercopithecidae</taxon>
        <taxon>Cercopithecinae</taxon>
        <taxon>Macaca</taxon>
    </lineage>
</organism>
<name>Q8HXB2_MACFA</name>
<dbReference type="EMBL" id="AB172220">
    <property type="protein sequence ID" value="BAE89282.1"/>
    <property type="molecule type" value="mRNA"/>
</dbReference>
<accession>Q8HXB2</accession>
<reference evidence="1" key="2">
    <citation type="submission" date="2002-12" db="EMBL/GenBank/DDBJ databases">
        <authorList>
            <person name="Hashimoto K."/>
            <person name="Osada N."/>
            <person name="Hida M."/>
            <person name="Kusuda J."/>
            <person name="Sugano S."/>
        </authorList>
    </citation>
    <scope>NUCLEOTIDE SEQUENCE</scope>
    <source>
        <tissue evidence="1">Frontal lobe left</tissue>
    </source>
</reference>
<dbReference type="EMBL" id="AB097542">
    <property type="protein sequence ID" value="BAC41767.1"/>
    <property type="molecule type" value="mRNA"/>
</dbReference>
<proteinExistence type="evidence at transcript level"/>
<evidence type="ECO:0000313" key="1">
    <source>
        <dbReference type="EMBL" id="BAC41767.1"/>
    </source>
</evidence>
<dbReference type="AlphaFoldDB" id="Q8HXB2"/>
<sequence>MMKRYKLVSMMVLRLQKWARYLLPGNFLDMTAVMRAGWRMAASATLSLGQEGAAVLLRLQCASWVSQIKSISCMVSTASEHTTECAPRAHQF</sequence>
<evidence type="ECO:0000313" key="2">
    <source>
        <dbReference type="EMBL" id="BAE89282.1"/>
    </source>
</evidence>
<reference evidence="2" key="3">
    <citation type="journal article" date="2007" name="PLoS Biol.">
        <title>Rate of evolution in brain-expressed genes in humans and other primates.</title>
        <authorList>
            <person name="Wang H.-Y."/>
            <person name="Chien H.-C."/>
            <person name="Osada N."/>
            <person name="Hashimoto K."/>
            <person name="Sugano S."/>
            <person name="Gojobori T."/>
            <person name="Chou C.-K."/>
            <person name="Tsai S.-F."/>
            <person name="Wu C.-I."/>
            <person name="Shen C.-K.J."/>
        </authorList>
    </citation>
    <scope>NUCLEOTIDE SEQUENCE</scope>
</reference>